<accession>A0A6G1GKA6</accession>
<evidence type="ECO:0000256" key="1">
    <source>
        <dbReference type="SAM" id="Phobius"/>
    </source>
</evidence>
<evidence type="ECO:0000313" key="3">
    <source>
        <dbReference type="Proteomes" id="UP000800041"/>
    </source>
</evidence>
<evidence type="ECO:0000313" key="2">
    <source>
        <dbReference type="EMBL" id="KAF1981376.1"/>
    </source>
</evidence>
<evidence type="ECO:0008006" key="4">
    <source>
        <dbReference type="Google" id="ProtNLM"/>
    </source>
</evidence>
<dbReference type="OrthoDB" id="3142841at2759"/>
<protein>
    <recommendedName>
        <fullName evidence="4">Integral membrane protein TmpA</fullName>
    </recommendedName>
</protein>
<dbReference type="EMBL" id="ML977200">
    <property type="protein sequence ID" value="KAF1981376.1"/>
    <property type="molecule type" value="Genomic_DNA"/>
</dbReference>
<keyword evidence="1" id="KW-0472">Membrane</keyword>
<proteinExistence type="predicted"/>
<gene>
    <name evidence="2" type="ORF">K402DRAFT_425431</name>
</gene>
<feature type="transmembrane region" description="Helical" evidence="1">
    <location>
        <begin position="264"/>
        <end position="283"/>
    </location>
</feature>
<sequence>MDAGSGRDARGDATFDLEKGVCEERFSSDDESLRTVVGRLDSRLSSTTTIKSQADSFNALGSNRKSFDTLKLISTDASHAAEKDTVEVVVTRTDDLPPPVGPSLLQTIRWHFFSTYRKIFTFIFAANVSILVAALVTGCVASNWVATCVTVNLFVSIIVRNEHVVNLLFAISTSLPRSSPLWLRRTFAKVYSYGGMHSGCGVGAVAWYIWYTVNTFRNFDSSGYSVASLILTCIILLLLLLIITFAHPTLREKHHNHFEVIHRFAGWTVLLLFWAQTMVVTIQEVHQAGRPMGRMLVVNPSFWLLVGISLCVVYPWSRTRLQSVDAEPLSNHALRLHFAHDTVDACTSLRIGDNPLKETHAFALIPEPDGRKGFSMVVSNAGDWTKRIIKDPPKRIWVKGVPAWGVLCVATMFDPVVIVATGSGIGPCLGLFNGRPSLNCRVIWSVKSPEETYGKEIVETVFRADPKALIIDTNKEGRPDLAPLTYNMWKEAKAEAVIVISNMTLTTNLVFEMESRGIPSFGPIWDS</sequence>
<name>A0A6G1GKA6_9PEZI</name>
<dbReference type="Proteomes" id="UP000800041">
    <property type="component" value="Unassembled WGS sequence"/>
</dbReference>
<dbReference type="AlphaFoldDB" id="A0A6G1GKA6"/>
<reference evidence="2" key="1">
    <citation type="journal article" date="2020" name="Stud. Mycol.">
        <title>101 Dothideomycetes genomes: a test case for predicting lifestyles and emergence of pathogens.</title>
        <authorList>
            <person name="Haridas S."/>
            <person name="Albert R."/>
            <person name="Binder M."/>
            <person name="Bloem J."/>
            <person name="Labutti K."/>
            <person name="Salamov A."/>
            <person name="Andreopoulos B."/>
            <person name="Baker S."/>
            <person name="Barry K."/>
            <person name="Bills G."/>
            <person name="Bluhm B."/>
            <person name="Cannon C."/>
            <person name="Castanera R."/>
            <person name="Culley D."/>
            <person name="Daum C."/>
            <person name="Ezra D."/>
            <person name="Gonzalez J."/>
            <person name="Henrissat B."/>
            <person name="Kuo A."/>
            <person name="Liang C."/>
            <person name="Lipzen A."/>
            <person name="Lutzoni F."/>
            <person name="Magnuson J."/>
            <person name="Mondo S."/>
            <person name="Nolan M."/>
            <person name="Ohm R."/>
            <person name="Pangilinan J."/>
            <person name="Park H.-J."/>
            <person name="Ramirez L."/>
            <person name="Alfaro M."/>
            <person name="Sun H."/>
            <person name="Tritt A."/>
            <person name="Yoshinaga Y."/>
            <person name="Zwiers L.-H."/>
            <person name="Turgeon B."/>
            <person name="Goodwin S."/>
            <person name="Spatafora J."/>
            <person name="Crous P."/>
            <person name="Grigoriev I."/>
        </authorList>
    </citation>
    <scope>NUCLEOTIDE SEQUENCE</scope>
    <source>
        <strain evidence="2">CBS 113979</strain>
    </source>
</reference>
<keyword evidence="1" id="KW-0812">Transmembrane</keyword>
<dbReference type="PANTHER" id="PTHR33927">
    <property type="entry name" value="TRANSMEMBRANE PROTEIN"/>
    <property type="match status" value="1"/>
</dbReference>
<keyword evidence="3" id="KW-1185">Reference proteome</keyword>
<feature type="transmembrane region" description="Helical" evidence="1">
    <location>
        <begin position="190"/>
        <end position="210"/>
    </location>
</feature>
<dbReference type="InterPro" id="IPR052979">
    <property type="entry name" value="Adenylate-forming_domain"/>
</dbReference>
<keyword evidence="1" id="KW-1133">Transmembrane helix</keyword>
<feature type="transmembrane region" description="Helical" evidence="1">
    <location>
        <begin position="222"/>
        <end position="243"/>
    </location>
</feature>
<feature type="transmembrane region" description="Helical" evidence="1">
    <location>
        <begin position="119"/>
        <end position="138"/>
    </location>
</feature>
<dbReference type="PANTHER" id="PTHR33927:SF5">
    <property type="entry name" value="ENZYME, PUTATIVE (AFU_ORTHOLOGUE AFUA_8G01222)-RELATED"/>
    <property type="match status" value="1"/>
</dbReference>
<feature type="transmembrane region" description="Helical" evidence="1">
    <location>
        <begin position="295"/>
        <end position="316"/>
    </location>
</feature>
<dbReference type="SUPFAM" id="SSF52343">
    <property type="entry name" value="Ferredoxin reductase-like, C-terminal NADP-linked domain"/>
    <property type="match status" value="1"/>
</dbReference>
<organism evidence="2 3">
    <name type="scientific">Aulographum hederae CBS 113979</name>
    <dbReference type="NCBI Taxonomy" id="1176131"/>
    <lineage>
        <taxon>Eukaryota</taxon>
        <taxon>Fungi</taxon>
        <taxon>Dikarya</taxon>
        <taxon>Ascomycota</taxon>
        <taxon>Pezizomycotina</taxon>
        <taxon>Dothideomycetes</taxon>
        <taxon>Pleosporomycetidae</taxon>
        <taxon>Aulographales</taxon>
        <taxon>Aulographaceae</taxon>
    </lineage>
</organism>
<dbReference type="InterPro" id="IPR039261">
    <property type="entry name" value="FNR_nucleotide-bd"/>
</dbReference>